<dbReference type="GO" id="GO:0005829">
    <property type="term" value="C:cytosol"/>
    <property type="evidence" value="ECO:0007669"/>
    <property type="project" value="TreeGrafter"/>
</dbReference>
<comment type="caution">
    <text evidence="6">The sequence shown here is derived from an EMBL/GenBank/DDBJ whole genome shotgun (WGS) entry which is preliminary data.</text>
</comment>
<dbReference type="EMBL" id="PGFZ01000004">
    <property type="protein sequence ID" value="POZ51952.1"/>
    <property type="molecule type" value="Genomic_DNA"/>
</dbReference>
<protein>
    <recommendedName>
        <fullName evidence="4">Ribosomal protein uL3 glutamine methyltransferase</fullName>
        <shortName evidence="4">uL3 MTase</shortName>
        <ecNumber evidence="4">2.1.1.298</ecNumber>
    </recommendedName>
    <alternativeName>
        <fullName evidence="4">N5-glutamine methyltransferase PrmB</fullName>
    </alternativeName>
</protein>
<comment type="catalytic activity">
    <reaction evidence="4">
        <text>L-glutaminyl-[ribosomal protein uL3] + S-adenosyl-L-methionine = N(5)-methyl-L-glutaminyl-[ribosomal protein uL3] + S-adenosyl-L-homocysteine + H(+)</text>
        <dbReference type="Rhea" id="RHEA:45020"/>
        <dbReference type="Rhea" id="RHEA-COMP:11063"/>
        <dbReference type="Rhea" id="RHEA-COMP:11064"/>
        <dbReference type="ChEBI" id="CHEBI:15378"/>
        <dbReference type="ChEBI" id="CHEBI:30011"/>
        <dbReference type="ChEBI" id="CHEBI:57856"/>
        <dbReference type="ChEBI" id="CHEBI:59789"/>
        <dbReference type="ChEBI" id="CHEBI:61891"/>
        <dbReference type="EC" id="2.1.1.298"/>
    </reaction>
</comment>
<feature type="domain" description="Methyltransferase small" evidence="5">
    <location>
        <begin position="148"/>
        <end position="230"/>
    </location>
</feature>
<keyword evidence="2 4" id="KW-0808">Transferase</keyword>
<keyword evidence="6" id="KW-0687">Ribonucleoprotein</keyword>
<dbReference type="Proteomes" id="UP000237423">
    <property type="component" value="Unassembled WGS sequence"/>
</dbReference>
<dbReference type="InterPro" id="IPR017127">
    <property type="entry name" value="Ribosome_uL3_MTase"/>
</dbReference>
<keyword evidence="1 4" id="KW-0489">Methyltransferase</keyword>
<dbReference type="GO" id="GO:0005840">
    <property type="term" value="C:ribosome"/>
    <property type="evidence" value="ECO:0007669"/>
    <property type="project" value="UniProtKB-KW"/>
</dbReference>
<comment type="function">
    <text evidence="4">Methylates ribosomal protein uL3 on a specific glutamine residue.</text>
</comment>
<dbReference type="InterPro" id="IPR029063">
    <property type="entry name" value="SAM-dependent_MTases_sf"/>
</dbReference>
<keyword evidence="3 4" id="KW-0949">S-adenosyl-L-methionine</keyword>
<dbReference type="InterPro" id="IPR007848">
    <property type="entry name" value="Small_mtfrase_dom"/>
</dbReference>
<evidence type="ECO:0000256" key="4">
    <source>
        <dbReference type="HAMAP-Rule" id="MF_02125"/>
    </source>
</evidence>
<organism evidence="6 7">
    <name type="scientific">Methylovulum psychrotolerans</name>
    <dbReference type="NCBI Taxonomy" id="1704499"/>
    <lineage>
        <taxon>Bacteria</taxon>
        <taxon>Pseudomonadati</taxon>
        <taxon>Pseudomonadota</taxon>
        <taxon>Gammaproteobacteria</taxon>
        <taxon>Methylococcales</taxon>
        <taxon>Methylococcaceae</taxon>
        <taxon>Methylovulum</taxon>
    </lineage>
</organism>
<dbReference type="InterPro" id="IPR002052">
    <property type="entry name" value="DNA_methylase_N6_adenine_CS"/>
</dbReference>
<dbReference type="PANTHER" id="PTHR47806:SF1">
    <property type="entry name" value="RIBOSOMAL PROTEIN UL3 GLUTAMINE METHYLTRANSFERASE"/>
    <property type="match status" value="1"/>
</dbReference>
<evidence type="ECO:0000256" key="2">
    <source>
        <dbReference type="ARBA" id="ARBA00022679"/>
    </source>
</evidence>
<evidence type="ECO:0000313" key="7">
    <source>
        <dbReference type="Proteomes" id="UP000237423"/>
    </source>
</evidence>
<accession>A0A2S5CMH8</accession>
<dbReference type="AlphaFoldDB" id="A0A2S5CMH8"/>
<dbReference type="PANTHER" id="PTHR47806">
    <property type="entry name" value="50S RIBOSOMAL PROTEIN L3 GLUTAMINE METHYLTRANSFERASE"/>
    <property type="match status" value="1"/>
</dbReference>
<dbReference type="FunFam" id="3.40.50.150:FF:000042">
    <property type="entry name" value="50S ribosomal protein L3 glutamine methyltransferase"/>
    <property type="match status" value="1"/>
</dbReference>
<dbReference type="GO" id="GO:0032259">
    <property type="term" value="P:methylation"/>
    <property type="evidence" value="ECO:0007669"/>
    <property type="project" value="UniProtKB-KW"/>
</dbReference>
<evidence type="ECO:0000256" key="1">
    <source>
        <dbReference type="ARBA" id="ARBA00022603"/>
    </source>
</evidence>
<dbReference type="PROSITE" id="PS00092">
    <property type="entry name" value="N6_MTASE"/>
    <property type="match status" value="1"/>
</dbReference>
<dbReference type="Gene3D" id="3.40.50.150">
    <property type="entry name" value="Vaccinia Virus protein VP39"/>
    <property type="match status" value="1"/>
</dbReference>
<dbReference type="NCBIfam" id="TIGR00536">
    <property type="entry name" value="hemK_fam"/>
    <property type="match status" value="1"/>
</dbReference>
<dbReference type="HAMAP" id="MF_02125">
    <property type="entry name" value="L3_methyltr_PrmB"/>
    <property type="match status" value="1"/>
</dbReference>
<dbReference type="CDD" id="cd02440">
    <property type="entry name" value="AdoMet_MTases"/>
    <property type="match status" value="1"/>
</dbReference>
<dbReference type="EC" id="2.1.1.298" evidence="4"/>
<dbReference type="PIRSF" id="PIRSF037167">
    <property type="entry name" value="Mtase_YfcB_prd"/>
    <property type="match status" value="1"/>
</dbReference>
<keyword evidence="6" id="KW-0689">Ribosomal protein</keyword>
<dbReference type="GO" id="GO:0036009">
    <property type="term" value="F:protein-glutamine N-methyltransferase activity"/>
    <property type="evidence" value="ECO:0007669"/>
    <property type="project" value="UniProtKB-UniRule"/>
</dbReference>
<evidence type="ECO:0000313" key="6">
    <source>
        <dbReference type="EMBL" id="POZ51952.1"/>
    </source>
</evidence>
<proteinExistence type="inferred from homology"/>
<gene>
    <name evidence="4" type="primary">prmB</name>
    <name evidence="6" type="ORF">AADEFJLK_02172</name>
</gene>
<dbReference type="GO" id="GO:0003676">
    <property type="term" value="F:nucleic acid binding"/>
    <property type="evidence" value="ECO:0007669"/>
    <property type="project" value="InterPro"/>
</dbReference>
<evidence type="ECO:0000256" key="3">
    <source>
        <dbReference type="ARBA" id="ARBA00022691"/>
    </source>
</evidence>
<name>A0A2S5CMH8_9GAMM</name>
<comment type="similarity">
    <text evidence="4">Belongs to the protein N5-glutamine methyltransferase family. PrmB subfamily.</text>
</comment>
<sequence length="327" mass="36202">MAAFPALKIYPFNFPDIMHSTPSEVLTTLKTLRDYIRWAASRFTEHQVSFGHGTVAALDEAAALILHTVYQPYDLAEAYLDTVLALDERQKILDIISRRINERIPAAYLTHEAIFAGLAFYVDERVLVPRSPIAELIAQRFDPWVDEDQVMNILDLCTGSGCIAIACAYAFPEAYVDAVDLSADALAVATVNVSQHQLGDAVTLYESDLFEELPETRYDIIVSNPPYVSIEEWQQLPAEFHAEPQLGLTAGAEGLDIVLRILADADNYLTDTGILVVEVGNSAAALQDAFPEVPFYWLEFARGGDGVFLLTAEQVNLYHKQFLAALS</sequence>
<dbReference type="Pfam" id="PF05175">
    <property type="entry name" value="MTS"/>
    <property type="match status" value="1"/>
</dbReference>
<dbReference type="SUPFAM" id="SSF53335">
    <property type="entry name" value="S-adenosyl-L-methionine-dependent methyltransferases"/>
    <property type="match status" value="1"/>
</dbReference>
<dbReference type="InterPro" id="IPR004556">
    <property type="entry name" value="HemK-like"/>
</dbReference>
<evidence type="ECO:0000259" key="5">
    <source>
        <dbReference type="Pfam" id="PF05175"/>
    </source>
</evidence>
<dbReference type="NCBIfam" id="TIGR03533">
    <property type="entry name" value="L3_gln_methyl"/>
    <property type="match status" value="1"/>
</dbReference>
<reference evidence="6 7" key="1">
    <citation type="submission" date="2017-11" db="EMBL/GenBank/DDBJ databases">
        <title>Draft Genome Sequence of Methylobacter psychrotolerans Sph1T, an Obligate Methanotroph from Low-Temperature Environments.</title>
        <authorList>
            <person name="Oshkin I.Y."/>
            <person name="Miroshnikov K."/>
            <person name="Belova S.E."/>
            <person name="Korzhenkov A."/>
            <person name="Toshchakov S.V."/>
            <person name="Dedysh S.N."/>
        </authorList>
    </citation>
    <scope>NUCLEOTIDE SEQUENCE [LARGE SCALE GENOMIC DNA]</scope>
    <source>
        <strain evidence="6 7">Sph1</strain>
    </source>
</reference>